<dbReference type="Gene3D" id="1.25.40.290">
    <property type="entry name" value="ARM repeat domains"/>
    <property type="match status" value="1"/>
</dbReference>
<dbReference type="Pfam" id="PF08713">
    <property type="entry name" value="DNA_alkylation"/>
    <property type="match status" value="1"/>
</dbReference>
<dbReference type="SUPFAM" id="SSF48371">
    <property type="entry name" value="ARM repeat"/>
    <property type="match status" value="1"/>
</dbReference>
<proteinExistence type="predicted"/>
<dbReference type="Proteomes" id="UP000605676">
    <property type="component" value="Unassembled WGS sequence"/>
</dbReference>
<dbReference type="InterPro" id="IPR016024">
    <property type="entry name" value="ARM-type_fold"/>
</dbReference>
<dbReference type="Gene3D" id="1.20.1660.10">
    <property type="entry name" value="Hypothetical protein (EF3068)"/>
    <property type="match status" value="1"/>
</dbReference>
<comment type="caution">
    <text evidence="1">The sequence shown here is derived from an EMBL/GenBank/DDBJ whole genome shotgun (WGS) entry which is preliminary data.</text>
</comment>
<evidence type="ECO:0000313" key="1">
    <source>
        <dbReference type="EMBL" id="MBK3516576.1"/>
    </source>
</evidence>
<sequence>MHEFIRTLEQEYEKHQNPTIALEQKAYMRHQFDFYGLKATERRAIQKPFLVAKYLPAKSDLHTLVKALWQKPQRDFQLFAQELVFKYCKQFEKGDIALLEYMVVHKSWWDTVDYIAYKLMGAYFVSFPEERQLYLDKWLASNNLWLQRSALLFQLKYKEELDTELLTTAINSLLGSKEFFINKAIGWILREYSRTNPQWVIDFVDQTVLNTLSKREALRLIM</sequence>
<name>A0ABS1HFY5_9BACT</name>
<dbReference type="EMBL" id="JAENRR010000007">
    <property type="protein sequence ID" value="MBK3516576.1"/>
    <property type="molecule type" value="Genomic_DNA"/>
</dbReference>
<organism evidence="1 2">
    <name type="scientific">Carboxylicivirga marina</name>
    <dbReference type="NCBI Taxonomy" id="2800988"/>
    <lineage>
        <taxon>Bacteria</taxon>
        <taxon>Pseudomonadati</taxon>
        <taxon>Bacteroidota</taxon>
        <taxon>Bacteroidia</taxon>
        <taxon>Marinilabiliales</taxon>
        <taxon>Marinilabiliaceae</taxon>
        <taxon>Carboxylicivirga</taxon>
    </lineage>
</organism>
<dbReference type="CDD" id="cd07064">
    <property type="entry name" value="AlkD_like_1"/>
    <property type="match status" value="1"/>
</dbReference>
<evidence type="ECO:0000313" key="2">
    <source>
        <dbReference type="Proteomes" id="UP000605676"/>
    </source>
</evidence>
<protein>
    <submittedName>
        <fullName evidence="1">DNA alkylation repair protein</fullName>
    </submittedName>
</protein>
<gene>
    <name evidence="1" type="ORF">JIV24_04420</name>
</gene>
<dbReference type="RefSeq" id="WP_200463807.1">
    <property type="nucleotide sequence ID" value="NZ_JAENRR010000007.1"/>
</dbReference>
<dbReference type="PANTHER" id="PTHR34070:SF1">
    <property type="entry name" value="DNA ALKYLATION REPAIR PROTEIN"/>
    <property type="match status" value="1"/>
</dbReference>
<reference evidence="1 2" key="1">
    <citation type="submission" date="2021-01" db="EMBL/GenBank/DDBJ databases">
        <title>Carboxyliciviraga sp.nov., isolated from coastal sediments.</title>
        <authorList>
            <person name="Lu D."/>
            <person name="Zhang T."/>
        </authorList>
    </citation>
    <scope>NUCLEOTIDE SEQUENCE [LARGE SCALE GENOMIC DNA]</scope>
    <source>
        <strain evidence="1 2">N1Y132</strain>
    </source>
</reference>
<keyword evidence="2" id="KW-1185">Reference proteome</keyword>
<dbReference type="InterPro" id="IPR014825">
    <property type="entry name" value="DNA_alkylation"/>
</dbReference>
<dbReference type="PANTHER" id="PTHR34070">
    <property type="entry name" value="ARMADILLO-TYPE FOLD"/>
    <property type="match status" value="1"/>
</dbReference>
<accession>A0ABS1HFY5</accession>